<evidence type="ECO:0000259" key="15">
    <source>
        <dbReference type="Pfam" id="PF00291"/>
    </source>
</evidence>
<feature type="binding site" evidence="13">
    <location>
        <begin position="234"/>
        <end position="238"/>
    </location>
    <ligand>
        <name>pyridoxal 5'-phosphate</name>
        <dbReference type="ChEBI" id="CHEBI:597326"/>
    </ligand>
</feature>
<dbReference type="InterPro" id="IPR026260">
    <property type="entry name" value="Thr_Synthase_bac/arc"/>
</dbReference>
<dbReference type="HOGENOM" id="CLU_028142_0_0_2"/>
<proteinExistence type="inferred from homology"/>
<dbReference type="OrthoDB" id="6371at2157"/>
<dbReference type="eggNOG" id="arCOG01434">
    <property type="taxonomic scope" value="Archaea"/>
</dbReference>
<feature type="binding site" evidence="13">
    <location>
        <position position="129"/>
    </location>
    <ligand>
        <name>pyridoxal 5'-phosphate</name>
        <dbReference type="ChEBI" id="CHEBI:597326"/>
    </ligand>
</feature>
<gene>
    <name evidence="16" type="ordered locus">Vdis_0606</name>
</gene>
<comment type="similarity">
    <text evidence="3 12">Belongs to the threonine synthase family.</text>
</comment>
<dbReference type="PROSITE" id="PS00165">
    <property type="entry name" value="DEHYDRATASE_SER_THR"/>
    <property type="match status" value="1"/>
</dbReference>
<dbReference type="EMBL" id="CP002100">
    <property type="protein sequence ID" value="ADN50002.1"/>
    <property type="molecule type" value="Genomic_DNA"/>
</dbReference>
<evidence type="ECO:0000256" key="13">
    <source>
        <dbReference type="PIRSR" id="PIRSR038945-1"/>
    </source>
</evidence>
<dbReference type="InterPro" id="IPR001926">
    <property type="entry name" value="TrpB-like_PALP"/>
</dbReference>
<keyword evidence="8 12" id="KW-0663">Pyridoxal phosphate</keyword>
<keyword evidence="9 12" id="KW-0456">Lyase</keyword>
<evidence type="ECO:0000256" key="5">
    <source>
        <dbReference type="ARBA" id="ARBA00018679"/>
    </source>
</evidence>
<feature type="domain" description="Tryptophan synthase beta chain-like PALP" evidence="15">
    <location>
        <begin position="71"/>
        <end position="370"/>
    </location>
</feature>
<dbReference type="KEGG" id="vdi:Vdis_0606"/>
<accession>E1QV75</accession>
<dbReference type="GO" id="GO:0006567">
    <property type="term" value="P:L-threonine catabolic process"/>
    <property type="evidence" value="ECO:0007669"/>
    <property type="project" value="TreeGrafter"/>
</dbReference>
<evidence type="ECO:0000256" key="1">
    <source>
        <dbReference type="ARBA" id="ARBA00001933"/>
    </source>
</evidence>
<dbReference type="PANTHER" id="PTHR48078:SF6">
    <property type="entry name" value="L-THREONINE DEHYDRATASE CATABOLIC TDCB"/>
    <property type="match status" value="1"/>
</dbReference>
<reference evidence="16 17" key="1">
    <citation type="journal article" date="2010" name="Stand. Genomic Sci.">
        <title>Complete genome sequence of Vulcanisaeta distributa type strain (IC-017).</title>
        <authorList>
            <person name="Mavromatis K."/>
            <person name="Sikorski J."/>
            <person name="Pabst E."/>
            <person name="Teshima H."/>
            <person name="Lapidus A."/>
            <person name="Lucas S."/>
            <person name="Nolan M."/>
            <person name="Glavina Del Rio T."/>
            <person name="Cheng J.F."/>
            <person name="Bruce D."/>
            <person name="Goodwin L."/>
            <person name="Pitluck S."/>
            <person name="Liolios K."/>
            <person name="Ivanova N."/>
            <person name="Mikhailova N."/>
            <person name="Pati A."/>
            <person name="Chen A."/>
            <person name="Palaniappan K."/>
            <person name="Land M."/>
            <person name="Hauser L."/>
            <person name="Chang Y.J."/>
            <person name="Jeffries C.D."/>
            <person name="Rohde M."/>
            <person name="Spring S."/>
            <person name="Goker M."/>
            <person name="Wirth R."/>
            <person name="Woyke T."/>
            <person name="Bristow J."/>
            <person name="Eisen J.A."/>
            <person name="Markowitz V."/>
            <person name="Hugenholtz P."/>
            <person name="Klenk H.P."/>
            <person name="Kyrpides N.C."/>
        </authorList>
    </citation>
    <scope>NUCLEOTIDE SEQUENCE [LARGE SCALE GENOMIC DNA]</scope>
    <source>
        <strain evidence="17">DSM 14429 / JCM 11212 / NBRC 100878 / IC-017</strain>
    </source>
</reference>
<dbReference type="UniPathway" id="UPA00050">
    <property type="reaction ID" value="UER00065"/>
</dbReference>
<evidence type="ECO:0000256" key="7">
    <source>
        <dbReference type="ARBA" id="ARBA00022697"/>
    </source>
</evidence>
<dbReference type="InterPro" id="IPR000634">
    <property type="entry name" value="Ser/Thr_deHydtase_PyrdxlP-BS"/>
</dbReference>
<protein>
    <recommendedName>
        <fullName evidence="5 11">Threonine synthase</fullName>
        <ecNumber evidence="4 11">4.2.3.1</ecNumber>
    </recommendedName>
</protein>
<evidence type="ECO:0000313" key="17">
    <source>
        <dbReference type="Proteomes" id="UP000006681"/>
    </source>
</evidence>
<dbReference type="GO" id="GO:0003941">
    <property type="term" value="F:L-serine ammonia-lyase activity"/>
    <property type="evidence" value="ECO:0007669"/>
    <property type="project" value="TreeGrafter"/>
</dbReference>
<dbReference type="AlphaFoldDB" id="E1QV75"/>
<keyword evidence="7 12" id="KW-0791">Threonine biosynthesis</keyword>
<evidence type="ECO:0000256" key="12">
    <source>
        <dbReference type="PIRNR" id="PIRNR038945"/>
    </source>
</evidence>
<dbReference type="PANTHER" id="PTHR48078">
    <property type="entry name" value="THREONINE DEHYDRATASE, MITOCHONDRIAL-RELATED"/>
    <property type="match status" value="1"/>
</dbReference>
<dbReference type="GO" id="GO:0030170">
    <property type="term" value="F:pyridoxal phosphate binding"/>
    <property type="evidence" value="ECO:0007669"/>
    <property type="project" value="InterPro"/>
</dbReference>
<dbReference type="FunFam" id="3.40.50.1100:FF:000014">
    <property type="entry name" value="Threonine synthase"/>
    <property type="match status" value="1"/>
</dbReference>
<dbReference type="GO" id="GO:0009097">
    <property type="term" value="P:isoleucine biosynthetic process"/>
    <property type="evidence" value="ECO:0007669"/>
    <property type="project" value="TreeGrafter"/>
</dbReference>
<dbReference type="SUPFAM" id="SSF53686">
    <property type="entry name" value="Tryptophan synthase beta subunit-like PLP-dependent enzymes"/>
    <property type="match status" value="1"/>
</dbReference>
<dbReference type="InterPro" id="IPR050147">
    <property type="entry name" value="Ser/Thr_Dehydratase"/>
</dbReference>
<evidence type="ECO:0000256" key="8">
    <source>
        <dbReference type="ARBA" id="ARBA00022898"/>
    </source>
</evidence>
<evidence type="ECO:0000256" key="10">
    <source>
        <dbReference type="ARBA" id="ARBA00049144"/>
    </source>
</evidence>
<comment type="pathway">
    <text evidence="2 12">Amino-acid biosynthesis; L-threonine biosynthesis; L-threonine from L-aspartate: step 5/5.</text>
</comment>
<reference evidence="17" key="2">
    <citation type="journal article" date="2010" name="Stand. Genomic Sci.">
        <title>Complete genome sequence of Vulcanisaeta distributa type strain (IC-017T).</title>
        <authorList>
            <person name="Mavromatis K."/>
            <person name="Sikorski J."/>
            <person name="Pabst E."/>
            <person name="Teshima H."/>
            <person name="Lapidus A."/>
            <person name="Lucas S."/>
            <person name="Nolan M."/>
            <person name="Glavina Del Rio T."/>
            <person name="Cheng J."/>
            <person name="Bruce D."/>
            <person name="Goodwin L."/>
            <person name="Pitluck S."/>
            <person name="Liolios K."/>
            <person name="Ivanova N."/>
            <person name="Mikhailova N."/>
            <person name="Pati A."/>
            <person name="Chen A."/>
            <person name="Palaniappan K."/>
            <person name="Land M."/>
            <person name="Hauser L."/>
            <person name="Chang Y."/>
            <person name="Jeffries C."/>
            <person name="Rohde M."/>
            <person name="Spring S."/>
            <person name="Goker M."/>
            <person name="Wirth R."/>
            <person name="Woyke T."/>
            <person name="Bristow J."/>
            <person name="Eisen J."/>
            <person name="Markowitz V."/>
            <person name="Hugenholtz P."/>
            <person name="Klenk H."/>
            <person name="Kyrpides N."/>
        </authorList>
    </citation>
    <scope>NUCLEOTIDE SEQUENCE [LARGE SCALE GENOMIC DNA]</scope>
    <source>
        <strain evidence="17">DSM 14429 / JCM 11212 / NBRC 100878 / IC-017</strain>
    </source>
</reference>
<comment type="catalytic activity">
    <reaction evidence="10 12">
        <text>O-phospho-L-homoserine + H2O = L-threonine + phosphate</text>
        <dbReference type="Rhea" id="RHEA:10840"/>
        <dbReference type="ChEBI" id="CHEBI:15377"/>
        <dbReference type="ChEBI" id="CHEBI:43474"/>
        <dbReference type="ChEBI" id="CHEBI:57590"/>
        <dbReference type="ChEBI" id="CHEBI:57926"/>
        <dbReference type="EC" id="4.2.3.1"/>
    </reaction>
</comment>
<dbReference type="GO" id="GO:0004794">
    <property type="term" value="F:threonine deaminase activity"/>
    <property type="evidence" value="ECO:0007669"/>
    <property type="project" value="TreeGrafter"/>
</dbReference>
<dbReference type="InterPro" id="IPR036052">
    <property type="entry name" value="TrpB-like_PALP_sf"/>
</dbReference>
<evidence type="ECO:0000256" key="11">
    <source>
        <dbReference type="NCBIfam" id="TIGR00260"/>
    </source>
</evidence>
<dbReference type="GO" id="GO:0009088">
    <property type="term" value="P:threonine biosynthetic process"/>
    <property type="evidence" value="ECO:0007669"/>
    <property type="project" value="UniProtKB-UniRule"/>
</dbReference>
<dbReference type="PIRSF" id="PIRSF038945">
    <property type="entry name" value="Thr_synthase"/>
    <property type="match status" value="1"/>
</dbReference>
<feature type="modified residue" description="N6-(pyridoxal phosphate)lysine" evidence="14">
    <location>
        <position position="103"/>
    </location>
</feature>
<evidence type="ECO:0000256" key="2">
    <source>
        <dbReference type="ARBA" id="ARBA00004979"/>
    </source>
</evidence>
<dbReference type="RefSeq" id="WP_013335727.1">
    <property type="nucleotide sequence ID" value="NC_014537.1"/>
</dbReference>
<dbReference type="CDD" id="cd01563">
    <property type="entry name" value="Thr-synth_1"/>
    <property type="match status" value="1"/>
</dbReference>
<dbReference type="Pfam" id="PF00291">
    <property type="entry name" value="PALP"/>
    <property type="match status" value="1"/>
</dbReference>
<dbReference type="Proteomes" id="UP000006681">
    <property type="component" value="Chromosome"/>
</dbReference>
<evidence type="ECO:0000256" key="4">
    <source>
        <dbReference type="ARBA" id="ARBA00013028"/>
    </source>
</evidence>
<evidence type="ECO:0000313" key="16">
    <source>
        <dbReference type="EMBL" id="ADN50002.1"/>
    </source>
</evidence>
<comment type="cofactor">
    <cofactor evidence="1 12 13">
        <name>pyridoxal 5'-phosphate</name>
        <dbReference type="ChEBI" id="CHEBI:597326"/>
    </cofactor>
</comment>
<evidence type="ECO:0000256" key="6">
    <source>
        <dbReference type="ARBA" id="ARBA00022605"/>
    </source>
</evidence>
<dbReference type="STRING" id="572478.Vdis_0606"/>
<name>E1QV75_VULDI</name>
<dbReference type="GeneID" id="9751526"/>
<sequence length="407" mass="43815">MRPRFLSKYILKCPRCGFETEASPYVMRCPRCGELLDALLIADRVRLNWGGLRGRGVWRYRELLPEPGNTVTMGEGATPLIRLRGHGNAYVKFEGANPTGSFKDRGMTVGVSLALSIGVKGVIVASTGNTAASAAAYAARAGLECLVVLPKGGVAKGKLGQAMLHGAKIAEVPGTFDNALEYVLEAVLSDGRVNNVNYYPLNSINPWRLEGQKTIAYEIVEEIGVPDYVFVPVGNGGNIYAIWKGFRELVDFGVIDRVPKMIGVQASGAAPMVRYWRGLGEARIDNPRTVASAIRIGRPINWFRAYRAVKYSGGEFIEVSDDEILMAQRMLGREGIGVEPASAASLAGYLKALGEGMVDAGDKVVLIATGHALKDPDTLLMNSNVNMVSVSSLDELRSLIVAQEPGI</sequence>
<dbReference type="InterPro" id="IPR004450">
    <property type="entry name" value="Thr_synthase-like"/>
</dbReference>
<feature type="binding site" evidence="13">
    <location>
        <position position="369"/>
    </location>
    <ligand>
        <name>pyridoxal 5'-phosphate</name>
        <dbReference type="ChEBI" id="CHEBI:597326"/>
    </ligand>
</feature>
<dbReference type="EC" id="4.2.3.1" evidence="4 11"/>
<evidence type="ECO:0000256" key="14">
    <source>
        <dbReference type="PIRSR" id="PIRSR038945-2"/>
    </source>
</evidence>
<dbReference type="NCBIfam" id="TIGR00260">
    <property type="entry name" value="thrC"/>
    <property type="match status" value="1"/>
</dbReference>
<keyword evidence="17" id="KW-1185">Reference proteome</keyword>
<evidence type="ECO:0000256" key="9">
    <source>
        <dbReference type="ARBA" id="ARBA00023239"/>
    </source>
</evidence>
<dbReference type="GO" id="GO:0006565">
    <property type="term" value="P:L-serine catabolic process"/>
    <property type="evidence" value="ECO:0007669"/>
    <property type="project" value="TreeGrafter"/>
</dbReference>
<keyword evidence="6 12" id="KW-0028">Amino-acid biosynthesis</keyword>
<organism evidence="16 17">
    <name type="scientific">Vulcanisaeta distributa (strain DSM 14429 / JCM 11212 / NBRC 100878 / IC-017)</name>
    <dbReference type="NCBI Taxonomy" id="572478"/>
    <lineage>
        <taxon>Archaea</taxon>
        <taxon>Thermoproteota</taxon>
        <taxon>Thermoprotei</taxon>
        <taxon>Thermoproteales</taxon>
        <taxon>Thermoproteaceae</taxon>
        <taxon>Vulcanisaeta</taxon>
    </lineage>
</organism>
<evidence type="ECO:0000256" key="3">
    <source>
        <dbReference type="ARBA" id="ARBA00005517"/>
    </source>
</evidence>
<dbReference type="GO" id="GO:0004795">
    <property type="term" value="F:threonine synthase activity"/>
    <property type="evidence" value="ECO:0007669"/>
    <property type="project" value="UniProtKB-UniRule"/>
</dbReference>
<dbReference type="Gene3D" id="3.40.50.1100">
    <property type="match status" value="2"/>
</dbReference>
<comment type="function">
    <text evidence="12">Catalyzes the gamma-elimination of phosphate from L-phosphohomoserine and the beta-addition of water to produce L-threonine.</text>
</comment>